<dbReference type="RefSeq" id="WP_231003130.1">
    <property type="nucleotide sequence ID" value="NZ_JAJNEC010000004.1"/>
</dbReference>
<keyword evidence="4" id="KW-1185">Reference proteome</keyword>
<evidence type="ECO:0000259" key="2">
    <source>
        <dbReference type="Pfam" id="PF06439"/>
    </source>
</evidence>
<dbReference type="Gene3D" id="2.60.120.560">
    <property type="entry name" value="Exo-inulinase, domain 1"/>
    <property type="match status" value="1"/>
</dbReference>
<proteinExistence type="predicted"/>
<protein>
    <submittedName>
        <fullName evidence="3">DUF1080 domain-containing protein</fullName>
    </submittedName>
</protein>
<reference evidence="3 4" key="1">
    <citation type="submission" date="2021-11" db="EMBL/GenBank/DDBJ databases">
        <title>Genomic of Niabella pedocola.</title>
        <authorList>
            <person name="Wu T."/>
        </authorList>
    </citation>
    <scope>NUCLEOTIDE SEQUENCE [LARGE SCALE GENOMIC DNA]</scope>
    <source>
        <strain evidence="3 4">JCM 31011</strain>
    </source>
</reference>
<feature type="chain" id="PRO_5047331494" evidence="1">
    <location>
        <begin position="22"/>
        <end position="325"/>
    </location>
</feature>
<feature type="signal peptide" evidence="1">
    <location>
        <begin position="1"/>
        <end position="21"/>
    </location>
</feature>
<evidence type="ECO:0000313" key="4">
    <source>
        <dbReference type="Proteomes" id="UP001199816"/>
    </source>
</evidence>
<evidence type="ECO:0000256" key="1">
    <source>
        <dbReference type="SAM" id="SignalP"/>
    </source>
</evidence>
<evidence type="ECO:0000313" key="3">
    <source>
        <dbReference type="EMBL" id="MCD2422227.1"/>
    </source>
</evidence>
<dbReference type="EMBL" id="JAJNEC010000004">
    <property type="protein sequence ID" value="MCD2422227.1"/>
    <property type="molecule type" value="Genomic_DNA"/>
</dbReference>
<gene>
    <name evidence="3" type="ORF">LQ567_05595</name>
</gene>
<accession>A0ABS8PM98</accession>
<feature type="domain" description="3-keto-alpha-glucoside-1,2-lyase/3-keto-2-hydroxy-glucal hydratase" evidence="2">
    <location>
        <begin position="154"/>
        <end position="321"/>
    </location>
</feature>
<dbReference type="InterPro" id="IPR010496">
    <property type="entry name" value="AL/BT2_dom"/>
</dbReference>
<dbReference type="Pfam" id="PF06439">
    <property type="entry name" value="3keto-disac_hyd"/>
    <property type="match status" value="1"/>
</dbReference>
<sequence length="325" mass="35327">MRKRFLVFGVSCLLAAASVHAGRVPAEKPLPLHTAAADAKELIGRWDITVDVDGKPSPSWLEVKLSGTRTLVGYFVGITGSARPVAKVNFDNGKFSFTIPPQWEEGNQDFVIEGMLNNGGIEGTVVTSEGKKYNWKGVKAPLLKRAAAPVWDKPINLFNGKDLNGWKAVGADNQWIVKNGVLTSPHSGANLISDQKFTDFKLHVEFRYHKGSNSGVYLRGRYETQIEDSPKDAHPSSVLFSGIYGFLTPSEINAKGPDQWQSYDVTLVGRMVTVVVNGKTVISNQEIPGITGGALDSNEGEPGPIYIQGDHGPIEFRKIVITPAK</sequence>
<name>A0ABS8PM98_9BACT</name>
<keyword evidence="1" id="KW-0732">Signal</keyword>
<dbReference type="Proteomes" id="UP001199816">
    <property type="component" value="Unassembled WGS sequence"/>
</dbReference>
<comment type="caution">
    <text evidence="3">The sequence shown here is derived from an EMBL/GenBank/DDBJ whole genome shotgun (WGS) entry which is preliminary data.</text>
</comment>
<organism evidence="3 4">
    <name type="scientific">Niabella pedocola</name>
    <dbReference type="NCBI Taxonomy" id="1752077"/>
    <lineage>
        <taxon>Bacteria</taxon>
        <taxon>Pseudomonadati</taxon>
        <taxon>Bacteroidota</taxon>
        <taxon>Chitinophagia</taxon>
        <taxon>Chitinophagales</taxon>
        <taxon>Chitinophagaceae</taxon>
        <taxon>Niabella</taxon>
    </lineage>
</organism>